<dbReference type="Pfam" id="PF14364">
    <property type="entry name" value="DUF4408"/>
    <property type="match status" value="1"/>
</dbReference>
<evidence type="ECO:0000313" key="4">
    <source>
        <dbReference type="EMBL" id="CAK9140535.1"/>
    </source>
</evidence>
<accession>A0ABC8RAF1</accession>
<feature type="compositionally biased region" description="Basic and acidic residues" evidence="1">
    <location>
        <begin position="92"/>
        <end position="103"/>
    </location>
</feature>
<dbReference type="AlphaFoldDB" id="A0ABC8RAF1"/>
<feature type="compositionally biased region" description="Basic and acidic residues" evidence="1">
    <location>
        <begin position="157"/>
        <end position="168"/>
    </location>
</feature>
<feature type="compositionally biased region" description="Basic and acidic residues" evidence="1">
    <location>
        <begin position="113"/>
        <end position="130"/>
    </location>
</feature>
<name>A0ABC8RAF1_9AQUA</name>
<evidence type="ECO:0000259" key="3">
    <source>
        <dbReference type="Pfam" id="PF14364"/>
    </source>
</evidence>
<organism evidence="4 5">
    <name type="scientific">Ilex paraguariensis</name>
    <name type="common">yerba mate</name>
    <dbReference type="NCBI Taxonomy" id="185542"/>
    <lineage>
        <taxon>Eukaryota</taxon>
        <taxon>Viridiplantae</taxon>
        <taxon>Streptophyta</taxon>
        <taxon>Embryophyta</taxon>
        <taxon>Tracheophyta</taxon>
        <taxon>Spermatophyta</taxon>
        <taxon>Magnoliopsida</taxon>
        <taxon>eudicotyledons</taxon>
        <taxon>Gunneridae</taxon>
        <taxon>Pentapetalae</taxon>
        <taxon>asterids</taxon>
        <taxon>campanulids</taxon>
        <taxon>Aquifoliales</taxon>
        <taxon>Aquifoliaceae</taxon>
        <taxon>Ilex</taxon>
    </lineage>
</organism>
<dbReference type="EMBL" id="CAUOFW020001055">
    <property type="protein sequence ID" value="CAK9140535.1"/>
    <property type="molecule type" value="Genomic_DNA"/>
</dbReference>
<dbReference type="Pfam" id="PF05553">
    <property type="entry name" value="DUF761"/>
    <property type="match status" value="1"/>
</dbReference>
<dbReference type="InterPro" id="IPR008480">
    <property type="entry name" value="DUF761_pln"/>
</dbReference>
<dbReference type="Proteomes" id="UP001642360">
    <property type="component" value="Unassembled WGS sequence"/>
</dbReference>
<feature type="region of interest" description="Disordered" evidence="1">
    <location>
        <begin position="85"/>
        <end position="187"/>
    </location>
</feature>
<sequence>MNEAEPMVTSMWAFMASWLTPSVLFCVLNLTIGTIFIISKLQNQNKHQQKQQLGEDNSPQLVRTPSLLERVKSINLSFYRSESVDPFHPMAHHTDPTHDRSEDQTLESQSQNPKEDLGLEGHVTRSKSEMGGKTPAMVEPTMKKSASEKAVAAVEVDVDHRRPATVRERKGKGKWSETASSGEDETVDAKADDFIERFKQQLKLQRLDSLLRVKEMLNRGAGR</sequence>
<proteinExistence type="predicted"/>
<comment type="caution">
    <text evidence="4">The sequence shown here is derived from an EMBL/GenBank/DDBJ whole genome shotgun (WGS) entry which is preliminary data.</text>
</comment>
<feature type="domain" description="DUF4408" evidence="3">
    <location>
        <begin position="10"/>
        <end position="41"/>
    </location>
</feature>
<evidence type="ECO:0000313" key="5">
    <source>
        <dbReference type="Proteomes" id="UP001642360"/>
    </source>
</evidence>
<dbReference type="PANTHER" id="PTHR33098:SF57">
    <property type="entry name" value="DUF4408 DOMAIN PROTEIN"/>
    <property type="match status" value="1"/>
</dbReference>
<gene>
    <name evidence="4" type="ORF">ILEXP_LOCUS7994</name>
</gene>
<protein>
    <recommendedName>
        <fullName evidence="3">DUF4408 domain-containing protein</fullName>
    </recommendedName>
</protein>
<feature type="transmembrane region" description="Helical" evidence="2">
    <location>
        <begin position="12"/>
        <end position="38"/>
    </location>
</feature>
<reference evidence="4 5" key="1">
    <citation type="submission" date="2024-02" db="EMBL/GenBank/DDBJ databases">
        <authorList>
            <person name="Vignale AGUSTIN F."/>
            <person name="Sosa J E."/>
            <person name="Modenutti C."/>
        </authorList>
    </citation>
    <scope>NUCLEOTIDE SEQUENCE [LARGE SCALE GENOMIC DNA]</scope>
</reference>
<keyword evidence="5" id="KW-1185">Reference proteome</keyword>
<dbReference type="InterPro" id="IPR025520">
    <property type="entry name" value="DUF4408"/>
</dbReference>
<evidence type="ECO:0000256" key="2">
    <source>
        <dbReference type="SAM" id="Phobius"/>
    </source>
</evidence>
<keyword evidence="2" id="KW-0472">Membrane</keyword>
<keyword evidence="2" id="KW-1133">Transmembrane helix</keyword>
<dbReference type="PANTHER" id="PTHR33098">
    <property type="entry name" value="COTTON FIBER (DUF761)"/>
    <property type="match status" value="1"/>
</dbReference>
<keyword evidence="2" id="KW-0812">Transmembrane</keyword>
<evidence type="ECO:0000256" key="1">
    <source>
        <dbReference type="SAM" id="MobiDB-lite"/>
    </source>
</evidence>